<evidence type="ECO:0000256" key="1">
    <source>
        <dbReference type="ARBA" id="ARBA00022574"/>
    </source>
</evidence>
<feature type="domain" description="NWD1/2-like winged helix-turn-helix" evidence="5">
    <location>
        <begin position="699"/>
        <end position="812"/>
    </location>
</feature>
<dbReference type="PROSITE" id="PS00675">
    <property type="entry name" value="SIGMA54_INTERACT_1"/>
    <property type="match status" value="1"/>
</dbReference>
<evidence type="ECO:0008006" key="8">
    <source>
        <dbReference type="Google" id="ProtNLM"/>
    </source>
</evidence>
<proteinExistence type="predicted"/>
<dbReference type="OrthoDB" id="6134417at2759"/>
<dbReference type="InterPro" id="IPR015943">
    <property type="entry name" value="WD40/YVTN_repeat-like_dom_sf"/>
</dbReference>
<dbReference type="Pfam" id="PF24883">
    <property type="entry name" value="NPHP3_N"/>
    <property type="match status" value="1"/>
</dbReference>
<dbReference type="InterPro" id="IPR056884">
    <property type="entry name" value="NPHP3-like_N"/>
</dbReference>
<evidence type="ECO:0000313" key="7">
    <source>
        <dbReference type="Proteomes" id="UP000749559"/>
    </source>
</evidence>
<dbReference type="EMBL" id="CAIIXF020000003">
    <property type="protein sequence ID" value="CAH1780312.1"/>
    <property type="molecule type" value="Genomic_DNA"/>
</dbReference>
<dbReference type="InterPro" id="IPR057588">
    <property type="entry name" value="NWD1/2-like_WH"/>
</dbReference>
<dbReference type="InterPro" id="IPR025662">
    <property type="entry name" value="Sigma_54_int_dom_ATP-bd_1"/>
</dbReference>
<feature type="region of interest" description="Disordered" evidence="3">
    <location>
        <begin position="1"/>
        <end position="42"/>
    </location>
</feature>
<feature type="compositionally biased region" description="Low complexity" evidence="3">
    <location>
        <begin position="1"/>
        <end position="12"/>
    </location>
</feature>
<comment type="caution">
    <text evidence="6">The sequence shown here is derived from an EMBL/GenBank/DDBJ whole genome shotgun (WGS) entry which is preliminary data.</text>
</comment>
<evidence type="ECO:0000256" key="3">
    <source>
        <dbReference type="SAM" id="MobiDB-lite"/>
    </source>
</evidence>
<keyword evidence="7" id="KW-1185">Reference proteome</keyword>
<accession>A0A8J1Y8K1</accession>
<reference evidence="6" key="1">
    <citation type="submission" date="2022-03" db="EMBL/GenBank/DDBJ databases">
        <authorList>
            <person name="Martin C."/>
        </authorList>
    </citation>
    <scope>NUCLEOTIDE SEQUENCE</scope>
</reference>
<feature type="compositionally biased region" description="Low complexity" evidence="3">
    <location>
        <begin position="20"/>
        <end position="36"/>
    </location>
</feature>
<dbReference type="InterPro" id="IPR052752">
    <property type="entry name" value="NACHT-WD_repeat"/>
</dbReference>
<keyword evidence="1" id="KW-0853">WD repeat</keyword>
<evidence type="ECO:0000259" key="5">
    <source>
        <dbReference type="Pfam" id="PF25469"/>
    </source>
</evidence>
<evidence type="ECO:0000313" key="6">
    <source>
        <dbReference type="EMBL" id="CAH1780311.1"/>
    </source>
</evidence>
<keyword evidence="2" id="KW-0677">Repeat</keyword>
<dbReference type="InterPro" id="IPR011047">
    <property type="entry name" value="Quinoprotein_ADH-like_sf"/>
</dbReference>
<dbReference type="PANTHER" id="PTHR19871:SF45">
    <property type="entry name" value="NACHT DOMAIN-CONTAINING PROTEIN"/>
    <property type="match status" value="1"/>
</dbReference>
<dbReference type="EMBL" id="CAIIXF020000003">
    <property type="protein sequence ID" value="CAH1780311.1"/>
    <property type="molecule type" value="Genomic_DNA"/>
</dbReference>
<evidence type="ECO:0000256" key="2">
    <source>
        <dbReference type="ARBA" id="ARBA00022737"/>
    </source>
</evidence>
<organism evidence="6 7">
    <name type="scientific">Owenia fusiformis</name>
    <name type="common">Polychaete worm</name>
    <dbReference type="NCBI Taxonomy" id="6347"/>
    <lineage>
        <taxon>Eukaryota</taxon>
        <taxon>Metazoa</taxon>
        <taxon>Spiralia</taxon>
        <taxon>Lophotrochozoa</taxon>
        <taxon>Annelida</taxon>
        <taxon>Polychaeta</taxon>
        <taxon>Sedentaria</taxon>
        <taxon>Canalipalpata</taxon>
        <taxon>Sabellida</taxon>
        <taxon>Oweniida</taxon>
        <taxon>Oweniidae</taxon>
        <taxon>Owenia</taxon>
    </lineage>
</organism>
<dbReference type="Gene3D" id="2.130.10.10">
    <property type="entry name" value="YVTN repeat-like/Quinoprotein amine dehydrogenase"/>
    <property type="match status" value="1"/>
</dbReference>
<dbReference type="Gene3D" id="3.40.50.300">
    <property type="entry name" value="P-loop containing nucleotide triphosphate hydrolases"/>
    <property type="match status" value="1"/>
</dbReference>
<evidence type="ECO:0000259" key="4">
    <source>
        <dbReference type="Pfam" id="PF24883"/>
    </source>
</evidence>
<gene>
    <name evidence="6" type="ORF">OFUS_LOCUS7018</name>
</gene>
<dbReference type="PANTHER" id="PTHR19871">
    <property type="entry name" value="BETA TRANSDUCIN-RELATED PROTEIN"/>
    <property type="match status" value="1"/>
</dbReference>
<dbReference type="Proteomes" id="UP000749559">
    <property type="component" value="Unassembled WGS sequence"/>
</dbReference>
<sequence>MGSSCSTGSGSKDSIKPHSPSKQSKNTSTPSNSPTSHNNVVVDVKKTATSTFATSMISGPDIGDTGELPQLQLDLPKHLFAPVETDNKTDEREERKNPPVLAHLKSVPTDEQKLLFGFTNIKADLKPKLVKIYHAACYSDSRLERNALYEKVYPELRRQCAEKGFDLEVVDLHMGTAEFSDGHTFKDVCLSQIDDTSSKSVASGIVLFLNEKSGVQAPRQVPASDFEEIIGTLESQEDKDLLNQWYTKDENTKDSLYILAKISSHINNFSEYNLDTIQQWSEINEKIVDIFQSKLSKVKQKMHLTSALDEEVQHCIFSFDAKPEQVICFNRVFDDFIPDIADPATKDYIDVTCNQENKSIHTRTLDSKNKIKPKIEFSNYAEFNVKWIEGGLDPERHREHKSYLEEFCEKYENVLKLEIRRSIESAVEKEMIHLKPKLMQRMCDMLTRQAKMCQTLCKQFQGQNELLSKLQSYVEKGSEVNTPFLLAGQTGSGKSTMAAMLADTCHTVTGWDKCAVVLRFINLSPETATMEQVARSICEQLYRLAGLSISKASKSLEEHKRTLPSLLSKASSFVPILIILDGLDQVRDYGSDSINWIPSELPENVRLVITLESSSNMLASLKNHLGKNLQEENVPNLSSAASVEILDRALKLKKRKLVPEQRKLIDIFQEGGNPLHATMLANMACKLNSFMPLDEINVKNNVKEQVVCFFDDLEQQYGVEAIGVLIGYLTAAKFGLSGIEIRDLLSCDLLIQTMYSDEGQGHAPELLWAQVRNEILPYLHDRPVDNKCLYTWKYAIFNQVAHQRYLSDDSKLSSIHSAMLDYFTGKNSNDNQMILPQEIKISHNLYNTRRLELEPYHAFYTNQASYADKYMFNIDWLHDKLKACDTYSVLEDFKLELSRNPDNADLKCLYDIIQVSAHALNSDGAQLLSQVYTRTMNNKVSDYPRIKALVNMALKPPLPILLPTRYCLTPTDTDQPFLTGLYRVKGDKNHMVSLHESTQELKVWGVANEDVVRTLTGVTAPRDFCAIDTHTVCILCNRELVVYNIDEGTFMSKLKGVLNVKMPYYGMHNMDHVVSLSRNRMYVNIMNIHTGDMAATFKVGEDRFLNSLNVSGNGQFCVCGDETQKPFPLLVWNLNDRKLIHDIRIPQHEFLTQMCGITADGHFVVCVAKELDDLSPNFIVVYDLTTGQLFKKWKPECDTTCVAIHGKANFIVNAVKNGDVMVWDMVSGVCLHHMLGGHSGGPDKIFLSDNGLRAVTYDSTGADMSVHLWDLEKGVSLGAFTSDDTVTACQITADGSKVVIAIPGNENIIVLESFTQDGPLRTTIEETVFGDASRKGLVFDTTENQ</sequence>
<dbReference type="Pfam" id="PF25469">
    <property type="entry name" value="WHD_NWD1"/>
    <property type="match status" value="1"/>
</dbReference>
<protein>
    <recommendedName>
        <fullName evidence="8">NACHT domain-containing protein</fullName>
    </recommendedName>
</protein>
<dbReference type="InterPro" id="IPR027417">
    <property type="entry name" value="P-loop_NTPase"/>
</dbReference>
<dbReference type="SUPFAM" id="SSF52540">
    <property type="entry name" value="P-loop containing nucleoside triphosphate hydrolases"/>
    <property type="match status" value="1"/>
</dbReference>
<feature type="domain" description="Nephrocystin 3-like N-terminal" evidence="4">
    <location>
        <begin position="481"/>
        <end position="607"/>
    </location>
</feature>
<dbReference type="Gene3D" id="1.25.40.370">
    <property type="match status" value="1"/>
</dbReference>
<dbReference type="SUPFAM" id="SSF50998">
    <property type="entry name" value="Quinoprotein alcohol dehydrogenase-like"/>
    <property type="match status" value="1"/>
</dbReference>
<name>A0A8J1Y8K1_OWEFU</name>